<evidence type="ECO:0000259" key="1">
    <source>
        <dbReference type="Pfam" id="PF12680"/>
    </source>
</evidence>
<organism evidence="2 3">
    <name type="scientific">Candidatus Nanohalobium constans</name>
    <dbReference type="NCBI Taxonomy" id="2565781"/>
    <lineage>
        <taxon>Archaea</taxon>
        <taxon>Candidatus Nanohalarchaeota</taxon>
        <taxon>Candidatus Nanohalobia</taxon>
        <taxon>Candidatus Nanohalobiales</taxon>
        <taxon>Candidatus Nanohalobiaceae</taxon>
        <taxon>Candidatus Nanohalobium</taxon>
    </lineage>
</organism>
<dbReference type="Pfam" id="PF12680">
    <property type="entry name" value="SnoaL_2"/>
    <property type="match status" value="1"/>
</dbReference>
<evidence type="ECO:0000313" key="2">
    <source>
        <dbReference type="EMBL" id="QGA80085.1"/>
    </source>
</evidence>
<dbReference type="InterPro" id="IPR032710">
    <property type="entry name" value="NTF2-like_dom_sf"/>
</dbReference>
<feature type="domain" description="SnoaL-like" evidence="1">
    <location>
        <begin position="12"/>
        <end position="96"/>
    </location>
</feature>
<sequence length="116" mass="14027">MGRDIRKWLQKFEKSWKSQDVESVLELFTGDVVYYETPTQKLESKDEIREEWEGIESQKDIELDFEVFSADEEKFTVKWSLSYFQNGKQRDLNGIYLIGLNKENKCFEFRQYCQLE</sequence>
<dbReference type="RefSeq" id="WP_153549823.1">
    <property type="nucleotide sequence ID" value="NZ_CP040089.1"/>
</dbReference>
<reference evidence="3" key="1">
    <citation type="submission" date="2019-05" db="EMBL/GenBank/DDBJ databases">
        <title>Candidatus Nanohalobium constans, a novel model system to study the DPANN nano-sized archaea: genomic and physiological characterization of a nanoarchaeon co-cultured with its chitinotrophic host.</title>
        <authorList>
            <person name="La Cono V."/>
            <person name="Arcadi E."/>
            <person name="Crisafi F."/>
            <person name="Denaro R."/>
            <person name="La Spada G."/>
            <person name="Messina E."/>
            <person name="Smedile F."/>
            <person name="Toshchakov S.V."/>
            <person name="Shevchenko M.A."/>
            <person name="Golyshin P.N."/>
            <person name="Golyshina O.V."/>
            <person name="Ferrer M."/>
            <person name="Rohde M."/>
            <person name="Mushegian A."/>
            <person name="Sorokin D.Y."/>
            <person name="Giuliano L."/>
            <person name="Yakimov M.M."/>
        </authorList>
    </citation>
    <scope>NUCLEOTIDE SEQUENCE [LARGE SCALE GENOMIC DNA]</scope>
    <source>
        <strain evidence="3">LC1Nh</strain>
    </source>
</reference>
<accession>A0A5Q0UGK6</accession>
<proteinExistence type="predicted"/>
<dbReference type="KEGG" id="ncon:LC1Nh_0179"/>
<dbReference type="InterPro" id="IPR037401">
    <property type="entry name" value="SnoaL-like"/>
</dbReference>
<evidence type="ECO:0000313" key="3">
    <source>
        <dbReference type="Proteomes" id="UP000377803"/>
    </source>
</evidence>
<gene>
    <name evidence="2" type="ORF">LC1Nh_0179</name>
</gene>
<dbReference type="SUPFAM" id="SSF54427">
    <property type="entry name" value="NTF2-like"/>
    <property type="match status" value="1"/>
</dbReference>
<dbReference type="AlphaFoldDB" id="A0A5Q0UGK6"/>
<dbReference type="Proteomes" id="UP000377803">
    <property type="component" value="Chromosome"/>
</dbReference>
<dbReference type="Gene3D" id="3.10.450.50">
    <property type="match status" value="1"/>
</dbReference>
<name>A0A5Q0UGK6_9ARCH</name>
<dbReference type="GeneID" id="42364560"/>
<keyword evidence="3" id="KW-1185">Reference proteome</keyword>
<dbReference type="EMBL" id="CP040089">
    <property type="protein sequence ID" value="QGA80085.1"/>
    <property type="molecule type" value="Genomic_DNA"/>
</dbReference>
<protein>
    <recommendedName>
        <fullName evidence="1">SnoaL-like domain-containing protein</fullName>
    </recommendedName>
</protein>